<reference evidence="2 3" key="1">
    <citation type="journal article" date="2019" name="PLoS Negl. Trop. Dis.">
        <title>Revisiting the worldwide diversity of Leptospira species in the environment.</title>
        <authorList>
            <person name="Vincent A.T."/>
            <person name="Schiettekatte O."/>
            <person name="Bourhy P."/>
            <person name="Veyrier F.J."/>
            <person name="Picardeau M."/>
        </authorList>
    </citation>
    <scope>NUCLEOTIDE SEQUENCE [LARGE SCALE GENOMIC DNA]</scope>
    <source>
        <strain evidence="2 3">201800273</strain>
    </source>
</reference>
<dbReference type="Proteomes" id="UP000297641">
    <property type="component" value="Unassembled WGS sequence"/>
</dbReference>
<evidence type="ECO:0008006" key="4">
    <source>
        <dbReference type="Google" id="ProtNLM"/>
    </source>
</evidence>
<sequence>MVFFEYSILTLRYSGLIFSTALAFILFLSLKGLSLPLRLFLAVALLYLFLIFHSGLSSNTEIYFLTFEALAFYLIFQTKDRRDIFTQLGFFVLGIGFLIKYIIVFDVFLFLTAWNIVLYIEDSRLLHKFSLKKFIIRNLQTGFFFSLPFIISCIYYYQNNALGNYFEAIFFVLKGHSKEAKFVERLLFLFQLKYIFLTILILIIFSFKLKSKPFPSIIIFVWIMTAAIGAVWTGFLYEHYLLAILYPAILLIGILILPLEDKIKNVKLKPVLFFIMFSILGYNLIKTRIHLEKTLNGISDKGKLVSKAISEKIAISNVNDQKYFFVSNGSHAPYILLNQLPPVKWVQPNNFSEKIFYDNLKLDLNELFVSLDKQKISVVSWCYQYTIEDLDSGKVVDKTINEAYVKKLNLYLQKGNFKMSKLDNECLLYYL</sequence>
<feature type="transmembrane region" description="Helical" evidence="1">
    <location>
        <begin position="186"/>
        <end position="207"/>
    </location>
</feature>
<keyword evidence="1" id="KW-0472">Membrane</keyword>
<feature type="transmembrane region" description="Helical" evidence="1">
    <location>
        <begin position="6"/>
        <end position="28"/>
    </location>
</feature>
<evidence type="ECO:0000256" key="1">
    <source>
        <dbReference type="SAM" id="Phobius"/>
    </source>
</evidence>
<feature type="transmembrane region" description="Helical" evidence="1">
    <location>
        <begin position="88"/>
        <end position="114"/>
    </location>
</feature>
<accession>A0A7I0HR17</accession>
<feature type="transmembrane region" description="Helical" evidence="1">
    <location>
        <begin position="268"/>
        <end position="285"/>
    </location>
</feature>
<feature type="transmembrane region" description="Helical" evidence="1">
    <location>
        <begin position="213"/>
        <end position="232"/>
    </location>
</feature>
<proteinExistence type="predicted"/>
<feature type="transmembrane region" description="Helical" evidence="1">
    <location>
        <begin position="134"/>
        <end position="157"/>
    </location>
</feature>
<name>A0A7I0HR17_9LEPT</name>
<feature type="transmembrane region" description="Helical" evidence="1">
    <location>
        <begin position="239"/>
        <end position="256"/>
    </location>
</feature>
<feature type="transmembrane region" description="Helical" evidence="1">
    <location>
        <begin position="35"/>
        <end position="54"/>
    </location>
</feature>
<dbReference type="EMBL" id="RQFT01000011">
    <property type="protein sequence ID" value="TGL04518.1"/>
    <property type="molecule type" value="Genomic_DNA"/>
</dbReference>
<keyword evidence="1" id="KW-1133">Transmembrane helix</keyword>
<organism evidence="2 3">
    <name type="scientific">Leptospira bouyouniensis</name>
    <dbReference type="NCBI Taxonomy" id="2484911"/>
    <lineage>
        <taxon>Bacteria</taxon>
        <taxon>Pseudomonadati</taxon>
        <taxon>Spirochaetota</taxon>
        <taxon>Spirochaetia</taxon>
        <taxon>Leptospirales</taxon>
        <taxon>Leptospiraceae</taxon>
        <taxon>Leptospira</taxon>
    </lineage>
</organism>
<comment type="caution">
    <text evidence="2">The sequence shown here is derived from an EMBL/GenBank/DDBJ whole genome shotgun (WGS) entry which is preliminary data.</text>
</comment>
<protein>
    <recommendedName>
        <fullName evidence="4">Dolichyl-phosphate-mannose--protein mannosyltransferase</fullName>
    </recommendedName>
</protein>
<gene>
    <name evidence="2" type="ORF">EHQ43_14200</name>
</gene>
<keyword evidence="1" id="KW-0812">Transmembrane</keyword>
<evidence type="ECO:0000313" key="3">
    <source>
        <dbReference type="Proteomes" id="UP000297641"/>
    </source>
</evidence>
<dbReference type="RefSeq" id="WP_135771520.1">
    <property type="nucleotide sequence ID" value="NZ_RQFT01000011.1"/>
</dbReference>
<feature type="transmembrane region" description="Helical" evidence="1">
    <location>
        <begin position="60"/>
        <end position="76"/>
    </location>
</feature>
<dbReference type="AlphaFoldDB" id="A0A7I0HR17"/>
<evidence type="ECO:0000313" key="2">
    <source>
        <dbReference type="EMBL" id="TGL04518.1"/>
    </source>
</evidence>